<evidence type="ECO:0000313" key="13">
    <source>
        <dbReference type="Proteomes" id="UP000006727"/>
    </source>
</evidence>
<dbReference type="Gramene" id="Pp3c13_2000V3.4">
    <property type="protein sequence ID" value="Pp3c13_2000V3.4"/>
    <property type="gene ID" value="Pp3c13_2000"/>
</dbReference>
<dbReference type="PROSITE" id="PS50884">
    <property type="entry name" value="ZF_DOF_2"/>
    <property type="match status" value="1"/>
</dbReference>
<dbReference type="Pfam" id="PF02701">
    <property type="entry name" value="Zn_ribbon_Dof"/>
    <property type="match status" value="1"/>
</dbReference>
<organism evidence="10">
    <name type="scientific">Physcomitrium patens</name>
    <name type="common">Spreading-leaved earth moss</name>
    <name type="synonym">Physcomitrella patens</name>
    <dbReference type="NCBI Taxonomy" id="3218"/>
    <lineage>
        <taxon>Eukaryota</taxon>
        <taxon>Viridiplantae</taxon>
        <taxon>Streptophyta</taxon>
        <taxon>Embryophyta</taxon>
        <taxon>Bryophyta</taxon>
        <taxon>Bryophytina</taxon>
        <taxon>Bryopsida</taxon>
        <taxon>Funariidae</taxon>
        <taxon>Funariales</taxon>
        <taxon>Funariaceae</taxon>
        <taxon>Physcomitrium</taxon>
    </lineage>
</organism>
<evidence type="ECO:0000256" key="5">
    <source>
        <dbReference type="ARBA" id="ARBA00023125"/>
    </source>
</evidence>
<evidence type="ECO:0000313" key="10">
    <source>
        <dbReference type="EMBL" id="BAL46029.1"/>
    </source>
</evidence>
<evidence type="ECO:0000256" key="7">
    <source>
        <dbReference type="ARBA" id="ARBA00023242"/>
    </source>
</evidence>
<feature type="region of interest" description="Disordered" evidence="8">
    <location>
        <begin position="167"/>
        <end position="213"/>
    </location>
</feature>
<dbReference type="Gramene" id="Pp3c13_2000V3.3">
    <property type="protein sequence ID" value="Pp3c13_2000V3.3"/>
    <property type="gene ID" value="Pp3c13_2000"/>
</dbReference>
<dbReference type="AlphaFoldDB" id="H1ACT2"/>
<reference evidence="11 13" key="1">
    <citation type="journal article" date="2008" name="Science">
        <title>The Physcomitrella genome reveals evolutionary insights into the conquest of land by plants.</title>
        <authorList>
            <person name="Rensing S."/>
            <person name="Lang D."/>
            <person name="Zimmer A."/>
            <person name="Terry A."/>
            <person name="Salamov A."/>
            <person name="Shapiro H."/>
            <person name="Nishiyama T."/>
            <person name="Perroud P.-F."/>
            <person name="Lindquist E."/>
            <person name="Kamisugi Y."/>
            <person name="Tanahashi T."/>
            <person name="Sakakibara K."/>
            <person name="Fujita T."/>
            <person name="Oishi K."/>
            <person name="Shin-I T."/>
            <person name="Kuroki Y."/>
            <person name="Toyoda A."/>
            <person name="Suzuki Y."/>
            <person name="Hashimoto A."/>
            <person name="Yamaguchi K."/>
            <person name="Sugano A."/>
            <person name="Kohara Y."/>
            <person name="Fujiyama A."/>
            <person name="Anterola A."/>
            <person name="Aoki S."/>
            <person name="Ashton N."/>
            <person name="Barbazuk W.B."/>
            <person name="Barker E."/>
            <person name="Bennetzen J."/>
            <person name="Bezanilla M."/>
            <person name="Blankenship R."/>
            <person name="Cho S.H."/>
            <person name="Dutcher S."/>
            <person name="Estelle M."/>
            <person name="Fawcett J.A."/>
            <person name="Gundlach H."/>
            <person name="Hanada K."/>
            <person name="Heyl A."/>
            <person name="Hicks K.A."/>
            <person name="Hugh J."/>
            <person name="Lohr M."/>
            <person name="Mayer K."/>
            <person name="Melkozernov A."/>
            <person name="Murata T."/>
            <person name="Nelson D."/>
            <person name="Pils B."/>
            <person name="Prigge M."/>
            <person name="Reiss B."/>
            <person name="Renner T."/>
            <person name="Rombauts S."/>
            <person name="Rushton P."/>
            <person name="Sanderfoot A."/>
            <person name="Schween G."/>
            <person name="Shiu S.-H."/>
            <person name="Stueber K."/>
            <person name="Theodoulou F.L."/>
            <person name="Tu H."/>
            <person name="Van de Peer Y."/>
            <person name="Verrier P.J."/>
            <person name="Waters E."/>
            <person name="Wood A."/>
            <person name="Yang L."/>
            <person name="Cove D."/>
            <person name="Cuming A."/>
            <person name="Hasebe M."/>
            <person name="Lucas S."/>
            <person name="Mishler D.B."/>
            <person name="Reski R."/>
            <person name="Grigoriev I."/>
            <person name="Quatrano R.S."/>
            <person name="Boore J.L."/>
        </authorList>
    </citation>
    <scope>NUCLEOTIDE SEQUENCE [LARGE SCALE GENOMIC DNA]</scope>
    <source>
        <strain evidence="12 13">cv. Gransden 2004</strain>
    </source>
</reference>
<dbReference type="OrthoDB" id="1927254at2759"/>
<reference evidence="12" key="4">
    <citation type="submission" date="2020-12" db="UniProtKB">
        <authorList>
            <consortium name="EnsemblPlants"/>
        </authorList>
    </citation>
    <scope>IDENTIFICATION</scope>
</reference>
<evidence type="ECO:0000313" key="11">
    <source>
        <dbReference type="EMBL" id="PNR42030.1"/>
    </source>
</evidence>
<evidence type="ECO:0000256" key="2">
    <source>
        <dbReference type="ARBA" id="ARBA00022771"/>
    </source>
</evidence>
<sequence>MSSDNLSERREGLLLPSANPKFCQGVGRWILQDQAVSDFVYQRLPLGGEGVALDVVEQASMPHPCDWTLGVQPGCPKASVDPQIKLFGQTIGVVSSRADAGADAGVLKPTSASPPRGTAPLSKQDGGDSVILRDENEGGVVENLRTARSSSRDEFLQPLKSSELVSGSRSLNTGVSLGPSDSEGAHSDELKDQGEVDHSQSVGDDKHLQKPDKVVSCPRCDSLDTKFCYYNNYNINQPRHFCKNCQRYWTAGGTLRNVPVGAGRRKNKHGGMQRDCPEASVNCSIQSDSGDSASQLLSCALGSPTSQKAGSSLKHAQPKRLAGQGSPMRSSGFGQDNGISISPPYSLHQNSRLPFQSFSLSQGFMPSAVEASTVGSSDSASISLGQRLARCPSGNGFDKDCSRSSLNGQTQDTHSLLSKQSAYNSSALQLEATSGMYRFVLPSSSSGWAGNGASVGFHSGEWPHGYHLELGGKHPISHSSQGVSYSTPDVRASLNAIQTLPPTSSWSPTLVQSGATQWGADVGHVHNPPQMAASVWPRSQSMVPSAASVGQAPVAAPTTLGKRGLLEEGSCEWPSKCLRTDDSKNLNTWAMPGKNSTEVMNGGNALSLFRPKLELAVACETKDSFMTRHLTTVAAARSGPFQVTI</sequence>
<name>H1ACT2_PHYPA</name>
<dbReference type="EnsemblPlants" id="Pp3c13_2000V3.4">
    <property type="protein sequence ID" value="Pp3c13_2000V3.4"/>
    <property type="gene ID" value="Pp3c13_2000"/>
</dbReference>
<dbReference type="EMBL" id="ABEU02000013">
    <property type="protein sequence ID" value="PNR42030.1"/>
    <property type="molecule type" value="Genomic_DNA"/>
</dbReference>
<keyword evidence="6" id="KW-0804">Transcription</keyword>
<dbReference type="PROSITE" id="PS01361">
    <property type="entry name" value="ZF_DOF_1"/>
    <property type="match status" value="1"/>
</dbReference>
<proteinExistence type="evidence at transcript level"/>
<keyword evidence="1" id="KW-0479">Metal-binding</keyword>
<keyword evidence="7" id="KW-0539">Nucleus</keyword>
<feature type="region of interest" description="Disordered" evidence="8">
    <location>
        <begin position="308"/>
        <end position="345"/>
    </location>
</feature>
<dbReference type="InterPro" id="IPR003851">
    <property type="entry name" value="Znf_Dof"/>
</dbReference>
<reference evidence="11 13" key="3">
    <citation type="journal article" date="2018" name="Plant J.">
        <title>The Physcomitrella patens chromosome-scale assembly reveals moss genome structure and evolution.</title>
        <authorList>
            <person name="Lang D."/>
            <person name="Ullrich K.K."/>
            <person name="Murat F."/>
            <person name="Fuchs J."/>
            <person name="Jenkins J."/>
            <person name="Haas F.B."/>
            <person name="Piednoel M."/>
            <person name="Gundlach H."/>
            <person name="Van Bel M."/>
            <person name="Meyberg R."/>
            <person name="Vives C."/>
            <person name="Morata J."/>
            <person name="Symeonidi A."/>
            <person name="Hiss M."/>
            <person name="Muchero W."/>
            <person name="Kamisugi Y."/>
            <person name="Saleh O."/>
            <person name="Blanc G."/>
            <person name="Decker E.L."/>
            <person name="van Gessel N."/>
            <person name="Grimwood J."/>
            <person name="Hayes R.D."/>
            <person name="Graham S.W."/>
            <person name="Gunter L.E."/>
            <person name="McDaniel S.F."/>
            <person name="Hoernstein S.N.W."/>
            <person name="Larsson A."/>
            <person name="Li F.W."/>
            <person name="Perroud P.F."/>
            <person name="Phillips J."/>
            <person name="Ranjan P."/>
            <person name="Rokshar D.S."/>
            <person name="Rothfels C.J."/>
            <person name="Schneider L."/>
            <person name="Shu S."/>
            <person name="Stevenson D.W."/>
            <person name="Thummler F."/>
            <person name="Tillich M."/>
            <person name="Villarreal Aguilar J.C."/>
            <person name="Widiez T."/>
            <person name="Wong G.K."/>
            <person name="Wymore A."/>
            <person name="Zhang Y."/>
            <person name="Zimmer A.D."/>
            <person name="Quatrano R.S."/>
            <person name="Mayer K.F.X."/>
            <person name="Goodstein D."/>
            <person name="Casacuberta J.M."/>
            <person name="Vandepoele K."/>
            <person name="Reski R."/>
            <person name="Cuming A.C."/>
            <person name="Tuskan G.A."/>
            <person name="Maumus F."/>
            <person name="Salse J."/>
            <person name="Schmutz J."/>
            <person name="Rensing S.A."/>
        </authorList>
    </citation>
    <scope>NUCLEOTIDE SEQUENCE [LARGE SCALE GENOMIC DNA]</scope>
    <source>
        <strain evidence="12 13">cv. Gransden 2004</strain>
    </source>
</reference>
<keyword evidence="4" id="KW-0805">Transcription regulation</keyword>
<evidence type="ECO:0000256" key="3">
    <source>
        <dbReference type="ARBA" id="ARBA00022833"/>
    </source>
</evidence>
<dbReference type="HOGENOM" id="CLU_424792_0_0_1"/>
<dbReference type="InterPro" id="IPR045174">
    <property type="entry name" value="Dof"/>
</dbReference>
<dbReference type="GO" id="GO:0008270">
    <property type="term" value="F:zinc ion binding"/>
    <property type="evidence" value="ECO:0007669"/>
    <property type="project" value="UniProtKB-KW"/>
</dbReference>
<protein>
    <submittedName>
        <fullName evidence="10">Dof transcription factor</fullName>
    </submittedName>
</protein>
<evidence type="ECO:0000256" key="8">
    <source>
        <dbReference type="SAM" id="MobiDB-lite"/>
    </source>
</evidence>
<accession>H1ACT2</accession>
<dbReference type="Proteomes" id="UP000006727">
    <property type="component" value="Chromosome 13"/>
</dbReference>
<keyword evidence="5" id="KW-0238">DNA-binding</keyword>
<dbReference type="EnsemblPlants" id="Pp3c13_2000V3.2">
    <property type="protein sequence ID" value="Pp3c13_2000V3.2"/>
    <property type="gene ID" value="Pp3c13_2000"/>
</dbReference>
<dbReference type="Gramene" id="Pp3c13_2000V3.1">
    <property type="protein sequence ID" value="Pp3c13_2000V3.1"/>
    <property type="gene ID" value="Pp3c13_2000"/>
</dbReference>
<evidence type="ECO:0000256" key="4">
    <source>
        <dbReference type="ARBA" id="ARBA00023015"/>
    </source>
</evidence>
<feature type="domain" description="Dof-type" evidence="9">
    <location>
        <begin position="215"/>
        <end position="269"/>
    </location>
</feature>
<evidence type="ECO:0000259" key="9">
    <source>
        <dbReference type="PROSITE" id="PS50884"/>
    </source>
</evidence>
<gene>
    <name evidence="10" type="primary">PpDof6</name>
    <name evidence="12" type="synonym">LOC112290699</name>
    <name evidence="11" type="ORF">PHYPA_016859</name>
</gene>
<dbReference type="PaxDb" id="3218-PP1S385_53V6.1"/>
<dbReference type="GO" id="GO:0003677">
    <property type="term" value="F:DNA binding"/>
    <property type="evidence" value="ECO:0000318"/>
    <property type="project" value="GO_Central"/>
</dbReference>
<dbReference type="STRING" id="3218.H1ACT2"/>
<dbReference type="EMBL" id="AB626701">
    <property type="protein sequence ID" value="BAL46029.1"/>
    <property type="molecule type" value="mRNA"/>
</dbReference>
<dbReference type="PANTHER" id="PTHR31089:SF22">
    <property type="entry name" value="CYCLIC DOF FACTOR 4"/>
    <property type="match status" value="1"/>
</dbReference>
<evidence type="ECO:0000256" key="1">
    <source>
        <dbReference type="ARBA" id="ARBA00022723"/>
    </source>
</evidence>
<reference evidence="10" key="2">
    <citation type="journal article" date="2012" name="J. Exp. Bot.">
        <title>Involvement of PpDof1 transcriptional repressor in the nutrient condition-dependent growth control of protonemal filaments in Physcomitrella patens.</title>
        <authorList>
            <person name="Sugiyama T."/>
            <person name="Ishida T."/>
            <person name="Tabei N."/>
            <person name="Shigyo M."/>
            <person name="Konishi M."/>
            <person name="Yoneyama T."/>
            <person name="Yanagisawa S."/>
        </authorList>
    </citation>
    <scope>NUCLEOTIDE SEQUENCE</scope>
</reference>
<dbReference type="Gramene" id="Pp3c13_2000V3.2">
    <property type="protein sequence ID" value="Pp3c13_2000V3.2"/>
    <property type="gene ID" value="Pp3c13_2000"/>
</dbReference>
<feature type="compositionally biased region" description="Polar residues" evidence="8">
    <location>
        <begin position="327"/>
        <end position="340"/>
    </location>
</feature>
<feature type="region of interest" description="Disordered" evidence="8">
    <location>
        <begin position="105"/>
        <end position="138"/>
    </location>
</feature>
<dbReference type="EnsemblPlants" id="Pp3c13_2000V3.1">
    <property type="protein sequence ID" value="Pp3c13_2000V3.1"/>
    <property type="gene ID" value="Pp3c13_2000"/>
</dbReference>
<dbReference type="PANTHER" id="PTHR31089">
    <property type="entry name" value="CYCLIC DOF FACTOR 2"/>
    <property type="match status" value="1"/>
</dbReference>
<evidence type="ECO:0000313" key="12">
    <source>
        <dbReference type="EnsemblPlants" id="Pp3c13_2000V3.1"/>
    </source>
</evidence>
<dbReference type="EnsemblPlants" id="Pp3c13_2000V3.3">
    <property type="protein sequence ID" value="Pp3c13_2000V3.3"/>
    <property type="gene ID" value="Pp3c13_2000"/>
</dbReference>
<dbReference type="GO" id="GO:0003700">
    <property type="term" value="F:DNA-binding transcription factor activity"/>
    <property type="evidence" value="ECO:0000318"/>
    <property type="project" value="GO_Central"/>
</dbReference>
<keyword evidence="3" id="KW-0862">Zinc</keyword>
<keyword evidence="2" id="KW-0863">Zinc-finger</keyword>
<keyword evidence="13" id="KW-1185">Reference proteome</keyword>
<feature type="compositionally biased region" description="Basic and acidic residues" evidence="8">
    <location>
        <begin position="183"/>
        <end position="213"/>
    </location>
</feature>
<evidence type="ECO:0000256" key="6">
    <source>
        <dbReference type="ARBA" id="ARBA00023163"/>
    </source>
</evidence>